<evidence type="ECO:0000259" key="1">
    <source>
        <dbReference type="PROSITE" id="PS51819"/>
    </source>
</evidence>
<keyword evidence="3" id="KW-1185">Reference proteome</keyword>
<evidence type="ECO:0000313" key="3">
    <source>
        <dbReference type="Proteomes" id="UP000272464"/>
    </source>
</evidence>
<dbReference type="InterPro" id="IPR004360">
    <property type="entry name" value="Glyas_Fos-R_dOase_dom"/>
</dbReference>
<dbReference type="InterPro" id="IPR037523">
    <property type="entry name" value="VOC_core"/>
</dbReference>
<dbReference type="PANTHER" id="PTHR33993">
    <property type="entry name" value="GLYOXALASE-RELATED"/>
    <property type="match status" value="1"/>
</dbReference>
<organism evidence="2 3">
    <name type="scientific">Paenibacillus zeisoli</name>
    <dbReference type="NCBI Taxonomy" id="2496267"/>
    <lineage>
        <taxon>Bacteria</taxon>
        <taxon>Bacillati</taxon>
        <taxon>Bacillota</taxon>
        <taxon>Bacilli</taxon>
        <taxon>Bacillales</taxon>
        <taxon>Paenibacillaceae</taxon>
        <taxon>Paenibacillus</taxon>
    </lineage>
</organism>
<dbReference type="PROSITE" id="PS51819">
    <property type="entry name" value="VOC"/>
    <property type="match status" value="1"/>
</dbReference>
<dbReference type="AlphaFoldDB" id="A0A3S1D7D9"/>
<dbReference type="Pfam" id="PF00903">
    <property type="entry name" value="Glyoxalase"/>
    <property type="match status" value="1"/>
</dbReference>
<dbReference type="RefSeq" id="WP_127198626.1">
    <property type="nucleotide sequence ID" value="NZ_RZNX01000002.1"/>
</dbReference>
<evidence type="ECO:0000313" key="2">
    <source>
        <dbReference type="EMBL" id="RUT33512.1"/>
    </source>
</evidence>
<dbReference type="OrthoDB" id="9799428at2"/>
<dbReference type="Gene3D" id="3.10.180.10">
    <property type="entry name" value="2,3-Dihydroxybiphenyl 1,2-Dioxygenase, domain 1"/>
    <property type="match status" value="1"/>
</dbReference>
<feature type="domain" description="VOC" evidence="1">
    <location>
        <begin position="4"/>
        <end position="115"/>
    </location>
</feature>
<dbReference type="InterPro" id="IPR029068">
    <property type="entry name" value="Glyas_Bleomycin-R_OHBP_Dase"/>
</dbReference>
<reference evidence="2 3" key="1">
    <citation type="submission" date="2018-12" db="EMBL/GenBank/DDBJ databases">
        <authorList>
            <person name="Sun L."/>
            <person name="Chen Z."/>
        </authorList>
    </citation>
    <scope>NUCLEOTIDE SEQUENCE [LARGE SCALE GENOMIC DNA]</scope>
    <source>
        <strain evidence="2 3">3-5-3</strain>
    </source>
</reference>
<dbReference type="SUPFAM" id="SSF54593">
    <property type="entry name" value="Glyoxalase/Bleomycin resistance protein/Dihydroxybiphenyl dioxygenase"/>
    <property type="match status" value="1"/>
</dbReference>
<name>A0A3S1D7D9_9BACL</name>
<dbReference type="InterPro" id="IPR052164">
    <property type="entry name" value="Anthracycline_SecMetBiosynth"/>
</dbReference>
<accession>A0A3S1D7D9</accession>
<dbReference type="Proteomes" id="UP000272464">
    <property type="component" value="Unassembled WGS sequence"/>
</dbReference>
<dbReference type="PANTHER" id="PTHR33993:SF5">
    <property type="entry name" value="GLYOXALASE"/>
    <property type="match status" value="1"/>
</dbReference>
<dbReference type="EMBL" id="RZNX01000002">
    <property type="protein sequence ID" value="RUT33512.1"/>
    <property type="molecule type" value="Genomic_DNA"/>
</dbReference>
<sequence>MIKGFGGVFWRTRNLEATKKWYSEVLMLEIDDWNGTVIQPQSGNETIFSFFAENDSYFPTDQQVMLNFQVHNLDETIKHLEHVGVPLAKQQETGDFGKFIWIEDPDGRLVELWEKEEDGAESN</sequence>
<gene>
    <name evidence="2" type="ORF">EJP77_07650</name>
</gene>
<protein>
    <submittedName>
        <fullName evidence="2">Glyoxalase</fullName>
    </submittedName>
</protein>
<proteinExistence type="predicted"/>
<comment type="caution">
    <text evidence="2">The sequence shown here is derived from an EMBL/GenBank/DDBJ whole genome shotgun (WGS) entry which is preliminary data.</text>
</comment>